<sequence>MLPTSRTTSMATPTTNEKKVSRNDYICDDIAFSILSKLPVKSVKRFSCASKSWSLLFENLNFLNKFRNNLVSKPIPLYDDDDACLLFKQIAPQTTPETKLSLGLGEEAIILNLDLPSIFNVNYANPDIDILGSAINGIICLYDYDDHTNVILCNPYTQEIKFVPYTPTKFQLPDDTGAFFLHGFGYDHVHDDFKVIMYVDCDLLYNEYWEDDIPDSFWEVYSLKSNAWRRLNVDNIPVLNDTPVGLEVYLDGICHWLGTKDEETYHVVSFNLSNEVFFTTPIDEYVPYCFKLAVLNGSLAMITMNDKTMSFSVSILGEIGVKESRTTIFNVEPLSFSIKHIIAYGKKGNIYSSKERSGKIACFDLTSGMIEEIGLEGTSYIDQVVFYKKSPNLIEELINN</sequence>
<gene>
    <name evidence="1" type="ORF">MILVUS5_LOCUS29677</name>
</gene>
<reference evidence="1" key="1">
    <citation type="submission" date="2023-10" db="EMBL/GenBank/DDBJ databases">
        <authorList>
            <person name="Rodriguez Cubillos JULIANA M."/>
            <person name="De Vega J."/>
        </authorList>
    </citation>
    <scope>NUCLEOTIDE SEQUENCE</scope>
</reference>
<keyword evidence="2" id="KW-1185">Reference proteome</keyword>
<protein>
    <submittedName>
        <fullName evidence="1">Uncharacterized protein</fullName>
    </submittedName>
</protein>
<proteinExistence type="predicted"/>
<evidence type="ECO:0000313" key="1">
    <source>
        <dbReference type="EMBL" id="CAJ2664477.1"/>
    </source>
</evidence>
<name>A0ACB0L4W4_TRIPR</name>
<comment type="caution">
    <text evidence="1">The sequence shown here is derived from an EMBL/GenBank/DDBJ whole genome shotgun (WGS) entry which is preliminary data.</text>
</comment>
<evidence type="ECO:0000313" key="2">
    <source>
        <dbReference type="Proteomes" id="UP001177021"/>
    </source>
</evidence>
<accession>A0ACB0L4W4</accession>
<dbReference type="Proteomes" id="UP001177021">
    <property type="component" value="Unassembled WGS sequence"/>
</dbReference>
<dbReference type="EMBL" id="CASHSV030000409">
    <property type="protein sequence ID" value="CAJ2664477.1"/>
    <property type="molecule type" value="Genomic_DNA"/>
</dbReference>
<organism evidence="1 2">
    <name type="scientific">Trifolium pratense</name>
    <name type="common">Red clover</name>
    <dbReference type="NCBI Taxonomy" id="57577"/>
    <lineage>
        <taxon>Eukaryota</taxon>
        <taxon>Viridiplantae</taxon>
        <taxon>Streptophyta</taxon>
        <taxon>Embryophyta</taxon>
        <taxon>Tracheophyta</taxon>
        <taxon>Spermatophyta</taxon>
        <taxon>Magnoliopsida</taxon>
        <taxon>eudicotyledons</taxon>
        <taxon>Gunneridae</taxon>
        <taxon>Pentapetalae</taxon>
        <taxon>rosids</taxon>
        <taxon>fabids</taxon>
        <taxon>Fabales</taxon>
        <taxon>Fabaceae</taxon>
        <taxon>Papilionoideae</taxon>
        <taxon>50 kb inversion clade</taxon>
        <taxon>NPAAA clade</taxon>
        <taxon>Hologalegina</taxon>
        <taxon>IRL clade</taxon>
        <taxon>Trifolieae</taxon>
        <taxon>Trifolium</taxon>
    </lineage>
</organism>